<organism evidence="5 6">
    <name type="scientific">Fervidobacterium changbaicum</name>
    <dbReference type="NCBI Taxonomy" id="310769"/>
    <lineage>
        <taxon>Bacteria</taxon>
        <taxon>Thermotogati</taxon>
        <taxon>Thermotogota</taxon>
        <taxon>Thermotogae</taxon>
        <taxon>Thermotogales</taxon>
        <taxon>Fervidobacteriaceae</taxon>
        <taxon>Fervidobacterium</taxon>
    </lineage>
</organism>
<proteinExistence type="predicted"/>
<evidence type="ECO:0000313" key="5">
    <source>
        <dbReference type="EMBL" id="QAV32691.1"/>
    </source>
</evidence>
<evidence type="ECO:0000256" key="3">
    <source>
        <dbReference type="ARBA" id="ARBA00022801"/>
    </source>
</evidence>
<dbReference type="Gene3D" id="1.10.3210.10">
    <property type="entry name" value="Hypothetical protein af1432"/>
    <property type="match status" value="1"/>
</dbReference>
<dbReference type="NCBIfam" id="TIGR00488">
    <property type="entry name" value="bis(5'-nucleosyl)-tetraphosphatase (symmetrical) YqeK"/>
    <property type="match status" value="1"/>
</dbReference>
<keyword evidence="3" id="KW-0378">Hydrolase</keyword>
<reference evidence="5 6" key="1">
    <citation type="submission" date="2018-01" db="EMBL/GenBank/DDBJ databases">
        <title>The whole genome sequencing and assembly of Fervidobacterium changbaicum CBS-1 strain.</title>
        <authorList>
            <person name="Kim J.-Y."/>
            <person name="Park M.-K."/>
            <person name="Yi H."/>
            <person name="Bahn Y.-S."/>
            <person name="Kim J.F."/>
            <person name="Lee D.-W."/>
        </authorList>
    </citation>
    <scope>NUCLEOTIDE SEQUENCE [LARGE SCALE GENOMIC DNA]</scope>
    <source>
        <strain evidence="5 6">CBS-1</strain>
    </source>
</reference>
<accession>A0AAE5XB26</accession>
<dbReference type="RefSeq" id="WP_033190896.1">
    <property type="nucleotide sequence ID" value="NZ_CP026721.1"/>
</dbReference>
<dbReference type="PANTHER" id="PTHR35795:SF1">
    <property type="entry name" value="BIS(5'-NUCLEOSYL)-TETRAPHOSPHATASE, SYMMETRICAL"/>
    <property type="match status" value="1"/>
</dbReference>
<dbReference type="GO" id="GO:0016787">
    <property type="term" value="F:hydrolase activity"/>
    <property type="evidence" value="ECO:0007669"/>
    <property type="project" value="UniProtKB-KW"/>
</dbReference>
<sequence>MNAEFIIEDLKILVNKLVKPERIEHVNGVVDFCSRLAKRYNLDSDKLTIMALAHDLFRDVPEKKLKKMATAYQIPVTGIIEKRPILLHGLVAAEFLKRKYKIIDEDVLLGIAYHTSGHPDFGPYAKALALADSLELTRLYEKVNQLREIAFYDLNVAYFEIIKNKIIYAVTHDLYLLPLTTETWNKLVERKE</sequence>
<dbReference type="InterPro" id="IPR006674">
    <property type="entry name" value="HD_domain"/>
</dbReference>
<keyword evidence="6" id="KW-1185">Reference proteome</keyword>
<evidence type="ECO:0000256" key="1">
    <source>
        <dbReference type="ARBA" id="ARBA00022723"/>
    </source>
</evidence>
<protein>
    <submittedName>
        <fullName evidence="5">HD domain-containing protein</fullName>
    </submittedName>
</protein>
<dbReference type="GO" id="GO:0000166">
    <property type="term" value="F:nucleotide binding"/>
    <property type="evidence" value="ECO:0007669"/>
    <property type="project" value="UniProtKB-KW"/>
</dbReference>
<dbReference type="InterPro" id="IPR051094">
    <property type="entry name" value="Diverse_Catalytic_Enzymes"/>
</dbReference>
<dbReference type="EMBL" id="CP026721">
    <property type="protein sequence ID" value="QAV32691.1"/>
    <property type="molecule type" value="Genomic_DNA"/>
</dbReference>
<evidence type="ECO:0000256" key="2">
    <source>
        <dbReference type="ARBA" id="ARBA00022741"/>
    </source>
</evidence>
<evidence type="ECO:0000259" key="4">
    <source>
        <dbReference type="Pfam" id="PF01966"/>
    </source>
</evidence>
<dbReference type="InterPro" id="IPR005249">
    <property type="entry name" value="YqeK"/>
</dbReference>
<dbReference type="GO" id="GO:0046872">
    <property type="term" value="F:metal ion binding"/>
    <property type="evidence" value="ECO:0007669"/>
    <property type="project" value="UniProtKB-KW"/>
</dbReference>
<dbReference type="Proteomes" id="UP000288947">
    <property type="component" value="Chromosome"/>
</dbReference>
<dbReference type="AlphaFoldDB" id="A0AAE5XB26"/>
<evidence type="ECO:0000313" key="6">
    <source>
        <dbReference type="Proteomes" id="UP000288947"/>
    </source>
</evidence>
<dbReference type="PANTHER" id="PTHR35795">
    <property type="entry name" value="SLR1885 PROTEIN"/>
    <property type="match status" value="1"/>
</dbReference>
<keyword evidence="2" id="KW-0547">Nucleotide-binding</keyword>
<name>A0AAE5XB26_9BACT</name>
<keyword evidence="1" id="KW-0479">Metal-binding</keyword>
<dbReference type="SUPFAM" id="SSF109604">
    <property type="entry name" value="HD-domain/PDEase-like"/>
    <property type="match status" value="1"/>
</dbReference>
<gene>
    <name evidence="5" type="ORF">CBS1_02270</name>
</gene>
<feature type="domain" description="HD" evidence="4">
    <location>
        <begin position="22"/>
        <end position="135"/>
    </location>
</feature>
<dbReference type="Pfam" id="PF01966">
    <property type="entry name" value="HD"/>
    <property type="match status" value="1"/>
</dbReference>